<dbReference type="Proteomes" id="UP001172083">
    <property type="component" value="Unassembled WGS sequence"/>
</dbReference>
<comment type="caution">
    <text evidence="1">The sequence shown here is derived from an EMBL/GenBank/DDBJ whole genome shotgun (WGS) entry which is preliminary data.</text>
</comment>
<sequence>MRNGIFILTLFMLLSLTSKAQITFPADGNKKASVSEYIGITEVKINYSRPGVKGREGKIWGQLVHYGFINFGYGTSKSAPWRAGANENTTIEFSTDVFIEGQPLTKGKYGFFIAMGPEKATVIFSKYNTAWGSFYYDEKDDALRVEVPVLKQEQSVEWLKYEFEDQTDNSAVVSMQWEKVKVPLKVSVDLNKIQLESFRKEVNSGIFYAYWQNLQRAANYCLVNNINLEEALGWAHRSVYSYFGESNFKTLSTYAGLLEKNNRQQEADSILQLAIPMGKVRQLFNYGVDLNKIQQHDKAFAIFQKNYDKHPEDVYAHLGMASGYYHLGDEKKALKFCKSGREKVKGSAWHSYIDATMEKIKAGEEIFR</sequence>
<dbReference type="SUPFAM" id="SSF81901">
    <property type="entry name" value="HCP-like"/>
    <property type="match status" value="1"/>
</dbReference>
<dbReference type="EMBL" id="JAUJEB010000002">
    <property type="protein sequence ID" value="MDN5213155.1"/>
    <property type="molecule type" value="Genomic_DNA"/>
</dbReference>
<dbReference type="InterPro" id="IPR021314">
    <property type="entry name" value="DUF2911"/>
</dbReference>
<evidence type="ECO:0000313" key="2">
    <source>
        <dbReference type="Proteomes" id="UP001172083"/>
    </source>
</evidence>
<proteinExistence type="predicted"/>
<protein>
    <submittedName>
        <fullName evidence="1">DUF2911 domain-containing protein</fullName>
    </submittedName>
</protein>
<organism evidence="1 2">
    <name type="scientific">Agaribacillus aureus</name>
    <dbReference type="NCBI Taxonomy" id="3051825"/>
    <lineage>
        <taxon>Bacteria</taxon>
        <taxon>Pseudomonadati</taxon>
        <taxon>Bacteroidota</taxon>
        <taxon>Cytophagia</taxon>
        <taxon>Cytophagales</taxon>
        <taxon>Splendidivirgaceae</taxon>
        <taxon>Agaribacillus</taxon>
    </lineage>
</organism>
<dbReference type="InterPro" id="IPR011990">
    <property type="entry name" value="TPR-like_helical_dom_sf"/>
</dbReference>
<reference evidence="1" key="1">
    <citation type="submission" date="2023-06" db="EMBL/GenBank/DDBJ databases">
        <title>Genomic of Agaribacillus aureum.</title>
        <authorList>
            <person name="Wang G."/>
        </authorList>
    </citation>
    <scope>NUCLEOTIDE SEQUENCE</scope>
    <source>
        <strain evidence="1">BMA12</strain>
    </source>
</reference>
<keyword evidence="2" id="KW-1185">Reference proteome</keyword>
<dbReference type="Gene3D" id="1.25.40.10">
    <property type="entry name" value="Tetratricopeptide repeat domain"/>
    <property type="match status" value="1"/>
</dbReference>
<dbReference type="RefSeq" id="WP_346758495.1">
    <property type="nucleotide sequence ID" value="NZ_JAUJEB010000002.1"/>
</dbReference>
<evidence type="ECO:0000313" key="1">
    <source>
        <dbReference type="EMBL" id="MDN5213155.1"/>
    </source>
</evidence>
<dbReference type="Pfam" id="PF11138">
    <property type="entry name" value="DUF2911"/>
    <property type="match status" value="1"/>
</dbReference>
<accession>A0ABT8L8Q7</accession>
<gene>
    <name evidence="1" type="ORF">QQ020_13895</name>
</gene>
<name>A0ABT8L8Q7_9BACT</name>